<protein>
    <submittedName>
        <fullName evidence="1">Uncharacterized protein</fullName>
    </submittedName>
</protein>
<dbReference type="EMBL" id="JBBWWQ010000004">
    <property type="protein sequence ID" value="KAK8948815.1"/>
    <property type="molecule type" value="Genomic_DNA"/>
</dbReference>
<comment type="caution">
    <text evidence="1">The sequence shown here is derived from an EMBL/GenBank/DDBJ whole genome shotgun (WGS) entry which is preliminary data.</text>
</comment>
<proteinExistence type="predicted"/>
<name>A0AAP0GAW6_9ASPA</name>
<accession>A0AAP0GAW6</accession>
<evidence type="ECO:0000313" key="2">
    <source>
        <dbReference type="Proteomes" id="UP001418222"/>
    </source>
</evidence>
<reference evidence="1 2" key="1">
    <citation type="journal article" date="2022" name="Nat. Plants">
        <title>Genomes of leafy and leafless Platanthera orchids illuminate the evolution of mycoheterotrophy.</title>
        <authorList>
            <person name="Li M.H."/>
            <person name="Liu K.W."/>
            <person name="Li Z."/>
            <person name="Lu H.C."/>
            <person name="Ye Q.L."/>
            <person name="Zhang D."/>
            <person name="Wang J.Y."/>
            <person name="Li Y.F."/>
            <person name="Zhong Z.M."/>
            <person name="Liu X."/>
            <person name="Yu X."/>
            <person name="Liu D.K."/>
            <person name="Tu X.D."/>
            <person name="Liu B."/>
            <person name="Hao Y."/>
            <person name="Liao X.Y."/>
            <person name="Jiang Y.T."/>
            <person name="Sun W.H."/>
            <person name="Chen J."/>
            <person name="Chen Y.Q."/>
            <person name="Ai Y."/>
            <person name="Zhai J.W."/>
            <person name="Wu S.S."/>
            <person name="Zhou Z."/>
            <person name="Hsiao Y.Y."/>
            <person name="Wu W.L."/>
            <person name="Chen Y.Y."/>
            <person name="Lin Y.F."/>
            <person name="Hsu J.L."/>
            <person name="Li C.Y."/>
            <person name="Wang Z.W."/>
            <person name="Zhao X."/>
            <person name="Zhong W.Y."/>
            <person name="Ma X.K."/>
            <person name="Ma L."/>
            <person name="Huang J."/>
            <person name="Chen G.Z."/>
            <person name="Huang M.Z."/>
            <person name="Huang L."/>
            <person name="Peng D.H."/>
            <person name="Luo Y.B."/>
            <person name="Zou S.Q."/>
            <person name="Chen S.P."/>
            <person name="Lan S."/>
            <person name="Tsai W.C."/>
            <person name="Van de Peer Y."/>
            <person name="Liu Z.J."/>
        </authorList>
    </citation>
    <scope>NUCLEOTIDE SEQUENCE [LARGE SCALE GENOMIC DNA]</scope>
    <source>
        <strain evidence="1">Lor287</strain>
    </source>
</reference>
<keyword evidence="2" id="KW-1185">Reference proteome</keyword>
<gene>
    <name evidence="1" type="ORF">KSP39_PZI005801</name>
</gene>
<sequence length="154" mass="16807">MDAIACALGKGLLNIDAPEFNEGNDKIMLHQHDRNIISESNSLLNICSTQLLNHAVNSSLIVDIDGGAGVSILLMQRSSSTKWPILQGITVSATDTLCSELSYSRDDAYRRSSGRDSLLTSSSVDLVGSCMQTENSLQHQLYREDAVLKYEECP</sequence>
<dbReference type="Proteomes" id="UP001418222">
    <property type="component" value="Unassembled WGS sequence"/>
</dbReference>
<organism evidence="1 2">
    <name type="scientific">Platanthera zijinensis</name>
    <dbReference type="NCBI Taxonomy" id="2320716"/>
    <lineage>
        <taxon>Eukaryota</taxon>
        <taxon>Viridiplantae</taxon>
        <taxon>Streptophyta</taxon>
        <taxon>Embryophyta</taxon>
        <taxon>Tracheophyta</taxon>
        <taxon>Spermatophyta</taxon>
        <taxon>Magnoliopsida</taxon>
        <taxon>Liliopsida</taxon>
        <taxon>Asparagales</taxon>
        <taxon>Orchidaceae</taxon>
        <taxon>Orchidoideae</taxon>
        <taxon>Orchideae</taxon>
        <taxon>Orchidinae</taxon>
        <taxon>Platanthera</taxon>
    </lineage>
</organism>
<dbReference type="AlphaFoldDB" id="A0AAP0GAW6"/>
<evidence type="ECO:0000313" key="1">
    <source>
        <dbReference type="EMBL" id="KAK8948815.1"/>
    </source>
</evidence>